<sequence length="897" mass="100546">MFQGQSFLIVASPELNSDEAAKLERLLKENDAETVYIKQESDNSHNYVDTPTITHIVSRSIAFVEYSQALRSMIPVTTPDWVFKSIDELQLQPVKPYNPDPAYFMKDCFICCADNLPSGDKELIYDAVRAFGGNYVDILSKYTTHLIAMDMSNEKSIIAASIMGNEFSSGPYRGIKIVYPHWVDRCISKGRRLDETKYLVPGVDPCSMATPRADDAHLEILLNDSLPKIDNNDDNDNDNDNDDEDNDDDDSSDASLDFFKGKKIHLGSDFNLSQRLHSAIERYIGNFGAMVEREFSQDIDIYLGKYRAGDAYEKSMNSGGGSSGSGRILVANLQWFFSIVVSKKWTIPLNSNILYFPMPPEPIKAFKDLNISITNYSGEARSYLTRLIASLGATFTKTLTKDNDYLICAKPEGKKYDAARARWFDELGDPEVIVVNHVWLEDCFIKWAKLSHSDEKYTNFGSSIGMEPLVGRVHLDADLLTPRPGLGLVGSIGLTDSSKVEDSMSEDESTQRRSKRQASVMSSVRTLTRKNTTDLQVGDEITNLSLTPVFGTPKRSKETATPNQSDLTVDLLSPKTPVGFVEPIGGAHRYGGRSAAKKAAAKLHDNMSDLNAYQKMTKSKKEMKHYMDELEVSVATKRRHQDPMQSNVDNVNPAEEEKLSEEGKKRRRMDECSIVAILTGCESDVVLDRNDYFKLETVGIKIIQDVSKVRPNTLIAPKILRTEKFLRSLSTVDKIVHPSYIVHVLENIENGYDVLNRVQIENYRLDKCNSTVEADLDLRSLLKKSSVRGKLFADIELNLSSNLNGGLDVIARILNDHGLKNFKEVKTVPPPGKKSHQMLECEINGSKLSILIANKTKDSKLTKAFRKSVDNGIVLSWDWCVKSIFAMQIQSVDEFQL</sequence>
<name>A0ABP0ZQ34_9ASCO</name>
<dbReference type="PANTHER" id="PTHR47667:SF1">
    <property type="entry name" value="REGULATOR OF TY1 TRANSPOSITION PROTEIN 107"/>
    <property type="match status" value="1"/>
</dbReference>
<organism evidence="3 4">
    <name type="scientific">Lodderomyces beijingensis</name>
    <dbReference type="NCBI Taxonomy" id="1775926"/>
    <lineage>
        <taxon>Eukaryota</taxon>
        <taxon>Fungi</taxon>
        <taxon>Dikarya</taxon>
        <taxon>Ascomycota</taxon>
        <taxon>Saccharomycotina</taxon>
        <taxon>Pichiomycetes</taxon>
        <taxon>Debaryomycetaceae</taxon>
        <taxon>Candida/Lodderomyces clade</taxon>
        <taxon>Lodderomyces</taxon>
    </lineage>
</organism>
<proteinExistence type="predicted"/>
<dbReference type="GeneID" id="92209662"/>
<feature type="domain" description="BRCT" evidence="2">
    <location>
        <begin position="361"/>
        <end position="444"/>
    </location>
</feature>
<keyword evidence="4" id="KW-1185">Reference proteome</keyword>
<dbReference type="SMART" id="SM00292">
    <property type="entry name" value="BRCT"/>
    <property type="match status" value="4"/>
</dbReference>
<dbReference type="Proteomes" id="UP001497383">
    <property type="component" value="Chromosome 5"/>
</dbReference>
<feature type="domain" description="BRCT" evidence="2">
    <location>
        <begin position="1"/>
        <end position="99"/>
    </location>
</feature>
<dbReference type="InterPro" id="IPR053036">
    <property type="entry name" value="CellCycle_DNARepair_Reg"/>
</dbReference>
<dbReference type="EMBL" id="OZ022409">
    <property type="protein sequence ID" value="CAK9440366.1"/>
    <property type="molecule type" value="Genomic_DNA"/>
</dbReference>
<dbReference type="PROSITE" id="PS50172">
    <property type="entry name" value="BRCT"/>
    <property type="match status" value="4"/>
</dbReference>
<dbReference type="Gene3D" id="3.40.50.10190">
    <property type="entry name" value="BRCT domain"/>
    <property type="match status" value="5"/>
</dbReference>
<dbReference type="Pfam" id="PF00533">
    <property type="entry name" value="BRCT"/>
    <property type="match status" value="2"/>
</dbReference>
<accession>A0ABP0ZQ34</accession>
<feature type="domain" description="BRCT" evidence="2">
    <location>
        <begin position="254"/>
        <end position="344"/>
    </location>
</feature>
<evidence type="ECO:0000256" key="1">
    <source>
        <dbReference type="SAM" id="MobiDB-lite"/>
    </source>
</evidence>
<feature type="region of interest" description="Disordered" evidence="1">
    <location>
        <begin position="227"/>
        <end position="252"/>
    </location>
</feature>
<feature type="region of interest" description="Disordered" evidence="1">
    <location>
        <begin position="497"/>
        <end position="531"/>
    </location>
</feature>
<feature type="region of interest" description="Disordered" evidence="1">
    <location>
        <begin position="637"/>
        <end position="663"/>
    </location>
</feature>
<protein>
    <recommendedName>
        <fullName evidence="2">BRCT domain-containing protein</fullName>
    </recommendedName>
</protein>
<dbReference type="InterPro" id="IPR031906">
    <property type="entry name" value="RTT107_BRCT_6"/>
</dbReference>
<gene>
    <name evidence="3" type="ORF">LODBEIA_P44660</name>
</gene>
<dbReference type="RefSeq" id="XP_066831404.1">
    <property type="nucleotide sequence ID" value="XM_066974690.1"/>
</dbReference>
<dbReference type="Pfam" id="PF16771">
    <property type="entry name" value="RTT107_BRCT_6"/>
    <property type="match status" value="1"/>
</dbReference>
<dbReference type="PANTHER" id="PTHR47667">
    <property type="entry name" value="REGULATOR OF TY1 TRANSPOSITION PROTEIN 107"/>
    <property type="match status" value="1"/>
</dbReference>
<dbReference type="Pfam" id="PF16770">
    <property type="entry name" value="RTT107_BRCT_5"/>
    <property type="match status" value="1"/>
</dbReference>
<feature type="domain" description="BRCT" evidence="2">
    <location>
        <begin position="100"/>
        <end position="200"/>
    </location>
</feature>
<evidence type="ECO:0000259" key="2">
    <source>
        <dbReference type="PROSITE" id="PS50172"/>
    </source>
</evidence>
<evidence type="ECO:0000313" key="3">
    <source>
        <dbReference type="EMBL" id="CAK9440366.1"/>
    </source>
</evidence>
<dbReference type="InterPro" id="IPR036420">
    <property type="entry name" value="BRCT_dom_sf"/>
</dbReference>
<dbReference type="Pfam" id="PF12738">
    <property type="entry name" value="PTCB-BRCT"/>
    <property type="match status" value="1"/>
</dbReference>
<feature type="region of interest" description="Disordered" evidence="1">
    <location>
        <begin position="548"/>
        <end position="571"/>
    </location>
</feature>
<feature type="compositionally biased region" description="Polar residues" evidence="1">
    <location>
        <begin position="517"/>
        <end position="531"/>
    </location>
</feature>
<reference evidence="3 4" key="1">
    <citation type="submission" date="2024-03" db="EMBL/GenBank/DDBJ databases">
        <authorList>
            <person name="Brejova B."/>
        </authorList>
    </citation>
    <scope>NUCLEOTIDE SEQUENCE [LARGE SCALE GENOMIC DNA]</scope>
    <source>
        <strain evidence="3 4">CBS 14171</strain>
    </source>
</reference>
<dbReference type="InterPro" id="IPR001357">
    <property type="entry name" value="BRCT_dom"/>
</dbReference>
<evidence type="ECO:0000313" key="4">
    <source>
        <dbReference type="Proteomes" id="UP001497383"/>
    </source>
</evidence>
<feature type="compositionally biased region" description="Acidic residues" evidence="1">
    <location>
        <begin position="232"/>
        <end position="252"/>
    </location>
</feature>
<dbReference type="SUPFAM" id="SSF52113">
    <property type="entry name" value="BRCT domain"/>
    <property type="match status" value="4"/>
</dbReference>